<accession>A0A0C1GHE6</accession>
<reference evidence="1 2" key="1">
    <citation type="submission" date="2014-12" db="EMBL/GenBank/DDBJ databases">
        <title>Genome sequence of Morococcus cerebrosus.</title>
        <authorList>
            <person name="Shin S.-K."/>
            <person name="Yi H."/>
        </authorList>
    </citation>
    <scope>NUCLEOTIDE SEQUENCE [LARGE SCALE GENOMIC DNA]</scope>
    <source>
        <strain evidence="1 2">CIP 81.93</strain>
    </source>
</reference>
<sequence length="42" mass="4908">MYRKTRHYKGKQKDSLTSLNIKTSKYQGIKRSSENIAVTAYI</sequence>
<proteinExistence type="predicted"/>
<organism evidence="1 2">
    <name type="scientific">Morococcus cerebrosus</name>
    <dbReference type="NCBI Taxonomy" id="1056807"/>
    <lineage>
        <taxon>Bacteria</taxon>
        <taxon>Pseudomonadati</taxon>
        <taxon>Pseudomonadota</taxon>
        <taxon>Betaproteobacteria</taxon>
        <taxon>Neisseriales</taxon>
        <taxon>Neisseriaceae</taxon>
        <taxon>Morococcus</taxon>
    </lineage>
</organism>
<comment type="caution">
    <text evidence="1">The sequence shown here is derived from an EMBL/GenBank/DDBJ whole genome shotgun (WGS) entry which is preliminary data.</text>
</comment>
<dbReference type="Proteomes" id="UP000031390">
    <property type="component" value="Unassembled WGS sequence"/>
</dbReference>
<protein>
    <submittedName>
        <fullName evidence="1">Uncharacterized protein</fullName>
    </submittedName>
</protein>
<gene>
    <name evidence="1" type="ORF">MCC93_24710</name>
</gene>
<dbReference type="AlphaFoldDB" id="A0A0C1GHE6"/>
<dbReference type="EMBL" id="JUFZ01000120">
    <property type="protein sequence ID" value="KIC06065.1"/>
    <property type="molecule type" value="Genomic_DNA"/>
</dbReference>
<evidence type="ECO:0000313" key="2">
    <source>
        <dbReference type="Proteomes" id="UP000031390"/>
    </source>
</evidence>
<name>A0A0C1GHE6_9NEIS</name>
<evidence type="ECO:0000313" key="1">
    <source>
        <dbReference type="EMBL" id="KIC06065.1"/>
    </source>
</evidence>